<organism evidence="1 2">
    <name type="scientific">Helicobacter fennelliae</name>
    <dbReference type="NCBI Taxonomy" id="215"/>
    <lineage>
        <taxon>Bacteria</taxon>
        <taxon>Pseudomonadati</taxon>
        <taxon>Campylobacterota</taxon>
        <taxon>Epsilonproteobacteria</taxon>
        <taxon>Campylobacterales</taxon>
        <taxon>Helicobacteraceae</taxon>
        <taxon>Helicobacter</taxon>
    </lineage>
</organism>
<sequence length="175" mass="21050">MYDYNLIKDLRFPKVHAEDIVFNFCAHALAKKFVINYHARYFYRQRPESLMKVGHKKPMEWRDNFKYAFLFLKEHNLLSLGVPSFLLRPPVEYMSKSDADFEKAKTFVRELKIPQEVIQNDRILRACLSSNSAQEFIDKTATFKERFKQYFRVRISKKQTYIKLFGKVLYEGRKL</sequence>
<evidence type="ECO:0000313" key="1">
    <source>
        <dbReference type="EMBL" id="SQB99408.1"/>
    </source>
</evidence>
<protein>
    <submittedName>
        <fullName evidence="1">Glycosyl transferase</fullName>
    </submittedName>
</protein>
<dbReference type="EMBL" id="UAWL01000006">
    <property type="protein sequence ID" value="SQB99408.1"/>
    <property type="molecule type" value="Genomic_DNA"/>
</dbReference>
<keyword evidence="1" id="KW-0808">Transferase</keyword>
<proteinExistence type="predicted"/>
<dbReference type="AlphaFoldDB" id="A0A2X3B2B3"/>
<accession>A0A2X3B2B3</accession>
<dbReference type="GO" id="GO:0016740">
    <property type="term" value="F:transferase activity"/>
    <property type="evidence" value="ECO:0007669"/>
    <property type="project" value="UniProtKB-KW"/>
</dbReference>
<dbReference type="Proteomes" id="UP000250166">
    <property type="component" value="Unassembled WGS sequence"/>
</dbReference>
<reference evidence="1 2" key="1">
    <citation type="submission" date="2018-06" db="EMBL/GenBank/DDBJ databases">
        <authorList>
            <consortium name="Pathogen Informatics"/>
            <person name="Doyle S."/>
        </authorList>
    </citation>
    <scope>NUCLEOTIDE SEQUENCE [LARGE SCALE GENOMIC DNA]</scope>
    <source>
        <strain evidence="1 2">NCTC13102</strain>
    </source>
</reference>
<evidence type="ECO:0000313" key="2">
    <source>
        <dbReference type="Proteomes" id="UP000250166"/>
    </source>
</evidence>
<gene>
    <name evidence="1" type="ORF">NCTC13102_01738</name>
</gene>
<dbReference type="RefSeq" id="WP_112058918.1">
    <property type="nucleotide sequence ID" value="NZ_UAWL01000006.1"/>
</dbReference>
<name>A0A2X3B2B3_9HELI</name>